<dbReference type="Pfam" id="PF03896">
    <property type="entry name" value="TRAP_alpha"/>
    <property type="match status" value="1"/>
</dbReference>
<organism evidence="14">
    <name type="scientific">Cuerna arida</name>
    <dbReference type="NCBI Taxonomy" id="1464854"/>
    <lineage>
        <taxon>Eukaryota</taxon>
        <taxon>Metazoa</taxon>
        <taxon>Ecdysozoa</taxon>
        <taxon>Arthropoda</taxon>
        <taxon>Hexapoda</taxon>
        <taxon>Insecta</taxon>
        <taxon>Pterygota</taxon>
        <taxon>Neoptera</taxon>
        <taxon>Paraneoptera</taxon>
        <taxon>Hemiptera</taxon>
        <taxon>Auchenorrhyncha</taxon>
        <taxon>Membracoidea</taxon>
        <taxon>Cicadellidae</taxon>
        <taxon>Cicadellinae</taxon>
        <taxon>Proconiini</taxon>
        <taxon>Cuerna</taxon>
    </lineage>
</organism>
<evidence type="ECO:0000256" key="11">
    <source>
        <dbReference type="ARBA" id="ARBA00031071"/>
    </source>
</evidence>
<gene>
    <name evidence="14" type="ORF">g.5480</name>
</gene>
<evidence type="ECO:0000256" key="12">
    <source>
        <dbReference type="SAM" id="MobiDB-lite"/>
    </source>
</evidence>
<evidence type="ECO:0000256" key="3">
    <source>
        <dbReference type="ARBA" id="ARBA00020280"/>
    </source>
</evidence>
<evidence type="ECO:0000256" key="1">
    <source>
        <dbReference type="ARBA" id="ARBA00004115"/>
    </source>
</evidence>
<protein>
    <recommendedName>
        <fullName evidence="3">Translocon-associated protein subunit alpha</fullName>
    </recommendedName>
    <alternativeName>
        <fullName evidence="11">Signal sequence receptor subunit alpha</fullName>
    </alternativeName>
</protein>
<reference evidence="14" key="1">
    <citation type="submission" date="2015-11" db="EMBL/GenBank/DDBJ databases">
        <title>De novo transcriptome assembly of four potential Pierce s Disease insect vectors from Arizona vineyards.</title>
        <authorList>
            <person name="Tassone E.E."/>
        </authorList>
    </citation>
    <scope>NUCLEOTIDE SEQUENCE</scope>
</reference>
<sequence length="305" mass="34878">VLNSLNFANLNNMKFLFWLLLFVGVFQLNLSNYAFVRASDDTANVDDSDIVIESDDTVNVEDNVIETDLKTDAVDEDFGKPVSDIQTVILFTNPVVRTTPMEFVADKQVELLIGFFNGANEDYLVEMVEASFRYPLDYNYLIQNLTSNILNTEIKAKANHTFAYRFKPIDGFVGRQLGLVINVNYRNSMNSEFIQNVFNETVKVIENDEEFDREMFSLYLLMAGIAFGSVFSVYKYFIQPKLSKSTYNVDDNKNHVESNEIDYQWLPQETLRLLNRNGKAPKSKKSPKSPKSPKASKNAKNVKVK</sequence>
<evidence type="ECO:0000256" key="10">
    <source>
        <dbReference type="ARBA" id="ARBA00025854"/>
    </source>
</evidence>
<keyword evidence="5" id="KW-0732">Signal</keyword>
<accession>A0A1B6GY06</accession>
<evidence type="ECO:0000313" key="14">
    <source>
        <dbReference type="EMBL" id="JAS67308.1"/>
    </source>
</evidence>
<keyword evidence="4 13" id="KW-0812">Transmembrane</keyword>
<dbReference type="PANTHER" id="PTHR12924">
    <property type="entry name" value="TRANSLOCON-ASSOCIATED PROTEIN, ALPHA SUBUNIT"/>
    <property type="match status" value="1"/>
</dbReference>
<proteinExistence type="inferred from homology"/>
<keyword evidence="6" id="KW-0256">Endoplasmic reticulum</keyword>
<evidence type="ECO:0000256" key="8">
    <source>
        <dbReference type="ARBA" id="ARBA00023136"/>
    </source>
</evidence>
<evidence type="ECO:0000256" key="2">
    <source>
        <dbReference type="ARBA" id="ARBA00006776"/>
    </source>
</evidence>
<name>A0A1B6GY06_9HEMI</name>
<comment type="similarity">
    <text evidence="2">Belongs to the TRAP-alpha family.</text>
</comment>
<evidence type="ECO:0000256" key="7">
    <source>
        <dbReference type="ARBA" id="ARBA00022989"/>
    </source>
</evidence>
<feature type="compositionally biased region" description="Basic residues" evidence="12">
    <location>
        <begin position="279"/>
        <end position="288"/>
    </location>
</feature>
<evidence type="ECO:0000256" key="9">
    <source>
        <dbReference type="ARBA" id="ARBA00025620"/>
    </source>
</evidence>
<keyword evidence="7 13" id="KW-1133">Transmembrane helix</keyword>
<keyword evidence="8 13" id="KW-0472">Membrane</keyword>
<feature type="region of interest" description="Disordered" evidence="12">
    <location>
        <begin position="276"/>
        <end position="305"/>
    </location>
</feature>
<dbReference type="InterPro" id="IPR005595">
    <property type="entry name" value="TRAP_alpha"/>
</dbReference>
<dbReference type="AlphaFoldDB" id="A0A1B6GY06"/>
<dbReference type="PANTHER" id="PTHR12924:SF0">
    <property type="entry name" value="TRANSLOCON-ASSOCIATED PROTEIN SUBUNIT ALPHA"/>
    <property type="match status" value="1"/>
</dbReference>
<evidence type="ECO:0000256" key="5">
    <source>
        <dbReference type="ARBA" id="ARBA00022729"/>
    </source>
</evidence>
<evidence type="ECO:0000256" key="13">
    <source>
        <dbReference type="SAM" id="Phobius"/>
    </source>
</evidence>
<comment type="subunit">
    <text evidence="10">Heterotetramer of TRAP-alpha, TRAP-beta, TRAP-delta and TRAP-gamma. Interacts with palmitoylated calnexin (CALX), the interaction is required for efficient folding of glycosylated proteins.</text>
</comment>
<evidence type="ECO:0000256" key="4">
    <source>
        <dbReference type="ARBA" id="ARBA00022692"/>
    </source>
</evidence>
<feature type="non-terminal residue" evidence="14">
    <location>
        <position position="1"/>
    </location>
</feature>
<dbReference type="EMBL" id="GECZ01002461">
    <property type="protein sequence ID" value="JAS67308.1"/>
    <property type="molecule type" value="Transcribed_RNA"/>
</dbReference>
<comment type="function">
    <text evidence="9">TRAP proteins are part of a complex whose function is to bind calcium to the ER membrane and thereby regulate the retention of ER resident proteins. May be involved in the recycling of the translocation apparatus after completion of the translocation process or may function as a membrane-bound chaperone facilitating folding of translocated proteins.</text>
</comment>
<dbReference type="GO" id="GO:0005789">
    <property type="term" value="C:endoplasmic reticulum membrane"/>
    <property type="evidence" value="ECO:0007669"/>
    <property type="project" value="UniProtKB-SubCell"/>
</dbReference>
<comment type="subcellular location">
    <subcellularLocation>
        <location evidence="1">Endoplasmic reticulum membrane</location>
        <topology evidence="1">Single-pass type I membrane protein</topology>
    </subcellularLocation>
</comment>
<evidence type="ECO:0000256" key="6">
    <source>
        <dbReference type="ARBA" id="ARBA00022824"/>
    </source>
</evidence>
<feature type="transmembrane region" description="Helical" evidence="13">
    <location>
        <begin position="216"/>
        <end position="237"/>
    </location>
</feature>